<dbReference type="PATRIC" id="fig|742817.3.peg.162"/>
<dbReference type="SMART" id="SM00862">
    <property type="entry name" value="Trans_reg_C"/>
    <property type="match status" value="1"/>
</dbReference>
<evidence type="ECO:0000313" key="11">
    <source>
        <dbReference type="Proteomes" id="UP000004892"/>
    </source>
</evidence>
<dbReference type="AlphaFoldDB" id="H1DCV1"/>
<evidence type="ECO:0000256" key="2">
    <source>
        <dbReference type="ARBA" id="ARBA00023012"/>
    </source>
</evidence>
<dbReference type="Pfam" id="PF00072">
    <property type="entry name" value="Response_reg"/>
    <property type="match status" value="1"/>
</dbReference>
<dbReference type="InterPro" id="IPR001867">
    <property type="entry name" value="OmpR/PhoB-type_DNA-bd"/>
</dbReference>
<sequence>MKILIIEDEDNLRKTLATSLEKERFIVEHAPDFQTALSKLNDYDYDCVLLDIMLPDGNGLTLLQELKKMHKKESVIIISAKDSLEDKVYGLDVGADDYLAKPFHLAELHARVKSVIRRKQNEGELKIEVENLKVYPDRHSAFVGEQELTLNRKEFDLLYYFVTNPGRLIHKGTLAEAVWGDCIDQADSYDFIYSQVKNLRKKMKLAGALPEIRAVYGFGYKMCYGNSSTENEK</sequence>
<evidence type="ECO:0000256" key="3">
    <source>
        <dbReference type="ARBA" id="ARBA00023015"/>
    </source>
</evidence>
<dbReference type="GO" id="GO:0000156">
    <property type="term" value="F:phosphorelay response regulator activity"/>
    <property type="evidence" value="ECO:0007669"/>
    <property type="project" value="TreeGrafter"/>
</dbReference>
<feature type="domain" description="OmpR/PhoB-type" evidence="9">
    <location>
        <begin position="124"/>
        <end position="224"/>
    </location>
</feature>
<dbReference type="GO" id="GO:0006355">
    <property type="term" value="P:regulation of DNA-templated transcription"/>
    <property type="evidence" value="ECO:0007669"/>
    <property type="project" value="InterPro"/>
</dbReference>
<comment type="caution">
    <text evidence="10">The sequence shown here is derived from an EMBL/GenBank/DDBJ whole genome shotgun (WGS) entry which is preliminary data.</text>
</comment>
<dbReference type="CDD" id="cd00383">
    <property type="entry name" value="trans_reg_C"/>
    <property type="match status" value="1"/>
</dbReference>
<keyword evidence="1 6" id="KW-0597">Phosphoprotein</keyword>
<feature type="domain" description="Response regulatory" evidence="8">
    <location>
        <begin position="2"/>
        <end position="116"/>
    </location>
</feature>
<dbReference type="GO" id="GO:0032993">
    <property type="term" value="C:protein-DNA complex"/>
    <property type="evidence" value="ECO:0007669"/>
    <property type="project" value="TreeGrafter"/>
</dbReference>
<dbReference type="EMBL" id="ADMC01000001">
    <property type="protein sequence ID" value="EHP51156.1"/>
    <property type="molecule type" value="Genomic_DNA"/>
</dbReference>
<keyword evidence="4 7" id="KW-0238">DNA-binding</keyword>
<dbReference type="Gene3D" id="3.40.50.2300">
    <property type="match status" value="1"/>
</dbReference>
<dbReference type="GO" id="GO:0000976">
    <property type="term" value="F:transcription cis-regulatory region binding"/>
    <property type="evidence" value="ECO:0007669"/>
    <property type="project" value="TreeGrafter"/>
</dbReference>
<dbReference type="SMART" id="SM00448">
    <property type="entry name" value="REC"/>
    <property type="match status" value="1"/>
</dbReference>
<dbReference type="InterPro" id="IPR001789">
    <property type="entry name" value="Sig_transdc_resp-reg_receiver"/>
</dbReference>
<dbReference type="Pfam" id="PF00486">
    <property type="entry name" value="Trans_reg_C"/>
    <property type="match status" value="1"/>
</dbReference>
<feature type="modified residue" description="4-aspartylphosphate" evidence="6">
    <location>
        <position position="51"/>
    </location>
</feature>
<dbReference type="PROSITE" id="PS51755">
    <property type="entry name" value="OMPR_PHOB"/>
    <property type="match status" value="1"/>
</dbReference>
<accession>H1DCV1</accession>
<dbReference type="GO" id="GO:0005829">
    <property type="term" value="C:cytosol"/>
    <property type="evidence" value="ECO:0007669"/>
    <property type="project" value="TreeGrafter"/>
</dbReference>
<evidence type="ECO:0000256" key="5">
    <source>
        <dbReference type="ARBA" id="ARBA00023163"/>
    </source>
</evidence>
<evidence type="ECO:0000259" key="8">
    <source>
        <dbReference type="PROSITE" id="PS50110"/>
    </source>
</evidence>
<keyword evidence="2" id="KW-0902">Two-component regulatory system</keyword>
<evidence type="ECO:0000259" key="9">
    <source>
        <dbReference type="PROSITE" id="PS51755"/>
    </source>
</evidence>
<dbReference type="PANTHER" id="PTHR48111">
    <property type="entry name" value="REGULATOR OF RPOS"/>
    <property type="match status" value="1"/>
</dbReference>
<dbReference type="RefSeq" id="WP_009135312.1">
    <property type="nucleotide sequence ID" value="NZ_JH594596.1"/>
</dbReference>
<dbReference type="HOGENOM" id="CLU_000445_30_1_10"/>
<dbReference type="PANTHER" id="PTHR48111:SF22">
    <property type="entry name" value="REGULATOR OF RPOS"/>
    <property type="match status" value="1"/>
</dbReference>
<evidence type="ECO:0008006" key="12">
    <source>
        <dbReference type="Google" id="ProtNLM"/>
    </source>
</evidence>
<dbReference type="InterPro" id="IPR011006">
    <property type="entry name" value="CheY-like_superfamily"/>
</dbReference>
<feature type="DNA-binding region" description="OmpR/PhoB-type" evidence="7">
    <location>
        <begin position="124"/>
        <end position="224"/>
    </location>
</feature>
<dbReference type="eggNOG" id="COG0745">
    <property type="taxonomic scope" value="Bacteria"/>
</dbReference>
<keyword evidence="5" id="KW-0804">Transcription</keyword>
<dbReference type="GeneID" id="98067826"/>
<evidence type="ECO:0000313" key="10">
    <source>
        <dbReference type="EMBL" id="EHP51156.1"/>
    </source>
</evidence>
<dbReference type="Gene3D" id="1.10.10.10">
    <property type="entry name" value="Winged helix-like DNA-binding domain superfamily/Winged helix DNA-binding domain"/>
    <property type="match status" value="1"/>
</dbReference>
<dbReference type="SUPFAM" id="SSF52172">
    <property type="entry name" value="CheY-like"/>
    <property type="match status" value="1"/>
</dbReference>
<dbReference type="STRING" id="742817.HMPREF9449_00158"/>
<reference evidence="10 11" key="1">
    <citation type="submission" date="2012-01" db="EMBL/GenBank/DDBJ databases">
        <title>The Genome Sequence of Odoribacter laneus YIT 12061.</title>
        <authorList>
            <consortium name="The Broad Institute Genome Sequencing Platform"/>
            <person name="Earl A."/>
            <person name="Ward D."/>
            <person name="Feldgarden M."/>
            <person name="Gevers D."/>
            <person name="Morotomi M."/>
            <person name="Young S.K."/>
            <person name="Zeng Q."/>
            <person name="Gargeya S."/>
            <person name="Fitzgerald M."/>
            <person name="Haas B."/>
            <person name="Abouelleil A."/>
            <person name="Alvarado L."/>
            <person name="Arachchi H.M."/>
            <person name="Berlin A."/>
            <person name="Chapman S.B."/>
            <person name="Gearin G."/>
            <person name="Goldberg J."/>
            <person name="Griggs A."/>
            <person name="Gujja S."/>
            <person name="Hansen M."/>
            <person name="Heiman D."/>
            <person name="Howarth C."/>
            <person name="Larimer J."/>
            <person name="Lui A."/>
            <person name="MacDonald P.J.P."/>
            <person name="McCowen C."/>
            <person name="Montmayeur A."/>
            <person name="Murphy C."/>
            <person name="Neiman D."/>
            <person name="Pearson M."/>
            <person name="Priest M."/>
            <person name="Roberts A."/>
            <person name="Saif S."/>
            <person name="Shea T."/>
            <person name="Sisk P."/>
            <person name="Stolte C."/>
            <person name="Sykes S."/>
            <person name="Wortman J."/>
            <person name="Nusbaum C."/>
            <person name="Birren B."/>
        </authorList>
    </citation>
    <scope>NUCLEOTIDE SEQUENCE [LARGE SCALE GENOMIC DNA]</scope>
    <source>
        <strain evidence="10 11">YIT 12061</strain>
    </source>
</reference>
<dbReference type="InterPro" id="IPR036388">
    <property type="entry name" value="WH-like_DNA-bd_sf"/>
</dbReference>
<protein>
    <recommendedName>
        <fullName evidence="12">Response regulatory domain-containing protein</fullName>
    </recommendedName>
</protein>
<name>H1DCV1_9BACT</name>
<dbReference type="PROSITE" id="PS50110">
    <property type="entry name" value="RESPONSE_REGULATORY"/>
    <property type="match status" value="1"/>
</dbReference>
<proteinExistence type="predicted"/>
<organism evidence="10 11">
    <name type="scientific">Odoribacter laneus YIT 12061</name>
    <dbReference type="NCBI Taxonomy" id="742817"/>
    <lineage>
        <taxon>Bacteria</taxon>
        <taxon>Pseudomonadati</taxon>
        <taxon>Bacteroidota</taxon>
        <taxon>Bacteroidia</taxon>
        <taxon>Bacteroidales</taxon>
        <taxon>Odoribacteraceae</taxon>
        <taxon>Odoribacter</taxon>
    </lineage>
</organism>
<evidence type="ECO:0000256" key="6">
    <source>
        <dbReference type="PROSITE-ProRule" id="PRU00169"/>
    </source>
</evidence>
<evidence type="ECO:0000256" key="7">
    <source>
        <dbReference type="PROSITE-ProRule" id="PRU01091"/>
    </source>
</evidence>
<dbReference type="InterPro" id="IPR039420">
    <property type="entry name" value="WalR-like"/>
</dbReference>
<keyword evidence="11" id="KW-1185">Reference proteome</keyword>
<evidence type="ECO:0000256" key="4">
    <source>
        <dbReference type="ARBA" id="ARBA00023125"/>
    </source>
</evidence>
<dbReference type="Gene3D" id="6.10.250.690">
    <property type="match status" value="1"/>
</dbReference>
<gene>
    <name evidence="10" type="ORF">HMPREF9449_00158</name>
</gene>
<evidence type="ECO:0000256" key="1">
    <source>
        <dbReference type="ARBA" id="ARBA00022553"/>
    </source>
</evidence>
<dbReference type="Proteomes" id="UP000004892">
    <property type="component" value="Unassembled WGS sequence"/>
</dbReference>
<keyword evidence="3" id="KW-0805">Transcription regulation</keyword>